<dbReference type="EMBL" id="JAHQIW010002771">
    <property type="protein sequence ID" value="KAJ1356279.1"/>
    <property type="molecule type" value="Genomic_DNA"/>
</dbReference>
<gene>
    <name evidence="2" type="ORF">KIN20_013960</name>
</gene>
<sequence length="90" mass="10085">MAFQPTTNRAFGGQQEERARCTECCRTIAEEENFAGARQRLSEYTLESMRTFTRLGSLNVRVAWLLASFIAGATFIVLCIPSTKSEELSD</sequence>
<keyword evidence="1" id="KW-1133">Transmembrane helix</keyword>
<proteinExistence type="predicted"/>
<evidence type="ECO:0000256" key="1">
    <source>
        <dbReference type="SAM" id="Phobius"/>
    </source>
</evidence>
<organism evidence="2 3">
    <name type="scientific">Parelaphostrongylus tenuis</name>
    <name type="common">Meningeal worm</name>
    <dbReference type="NCBI Taxonomy" id="148309"/>
    <lineage>
        <taxon>Eukaryota</taxon>
        <taxon>Metazoa</taxon>
        <taxon>Ecdysozoa</taxon>
        <taxon>Nematoda</taxon>
        <taxon>Chromadorea</taxon>
        <taxon>Rhabditida</taxon>
        <taxon>Rhabditina</taxon>
        <taxon>Rhabditomorpha</taxon>
        <taxon>Strongyloidea</taxon>
        <taxon>Metastrongylidae</taxon>
        <taxon>Parelaphostrongylus</taxon>
    </lineage>
</organism>
<protein>
    <recommendedName>
        <fullName evidence="4">Transmembrane protein</fullName>
    </recommendedName>
</protein>
<name>A0AAD5N2N5_PARTN</name>
<dbReference type="Proteomes" id="UP001196413">
    <property type="component" value="Unassembled WGS sequence"/>
</dbReference>
<comment type="caution">
    <text evidence="2">The sequence shown here is derived from an EMBL/GenBank/DDBJ whole genome shotgun (WGS) entry which is preliminary data.</text>
</comment>
<keyword evidence="3" id="KW-1185">Reference proteome</keyword>
<evidence type="ECO:0000313" key="2">
    <source>
        <dbReference type="EMBL" id="KAJ1356279.1"/>
    </source>
</evidence>
<dbReference type="AlphaFoldDB" id="A0AAD5N2N5"/>
<feature type="transmembrane region" description="Helical" evidence="1">
    <location>
        <begin position="62"/>
        <end position="80"/>
    </location>
</feature>
<evidence type="ECO:0000313" key="3">
    <source>
        <dbReference type="Proteomes" id="UP001196413"/>
    </source>
</evidence>
<keyword evidence="1" id="KW-0472">Membrane</keyword>
<evidence type="ECO:0008006" key="4">
    <source>
        <dbReference type="Google" id="ProtNLM"/>
    </source>
</evidence>
<keyword evidence="1" id="KW-0812">Transmembrane</keyword>
<reference evidence="2" key="1">
    <citation type="submission" date="2021-06" db="EMBL/GenBank/DDBJ databases">
        <title>Parelaphostrongylus tenuis whole genome reference sequence.</title>
        <authorList>
            <person name="Garwood T.J."/>
            <person name="Larsen P.A."/>
            <person name="Fountain-Jones N.M."/>
            <person name="Garbe J.R."/>
            <person name="Macchietto M.G."/>
            <person name="Kania S.A."/>
            <person name="Gerhold R.W."/>
            <person name="Richards J.E."/>
            <person name="Wolf T.M."/>
        </authorList>
    </citation>
    <scope>NUCLEOTIDE SEQUENCE</scope>
    <source>
        <strain evidence="2">MNPRO001-30</strain>
        <tissue evidence="2">Meninges</tissue>
    </source>
</reference>
<accession>A0AAD5N2N5</accession>